<dbReference type="Pfam" id="PF21694">
    <property type="entry name" value="DNA_pol3_delta_C"/>
    <property type="match status" value="1"/>
</dbReference>
<evidence type="ECO:0000256" key="2">
    <source>
        <dbReference type="ARBA" id="ARBA00022679"/>
    </source>
</evidence>
<comment type="similarity">
    <text evidence="6">Belongs to the DNA polymerase HolA subunit family.</text>
</comment>
<evidence type="ECO:0000256" key="1">
    <source>
        <dbReference type="ARBA" id="ARBA00012417"/>
    </source>
</evidence>
<dbReference type="GO" id="GO:0003887">
    <property type="term" value="F:DNA-directed DNA polymerase activity"/>
    <property type="evidence" value="ECO:0007669"/>
    <property type="project" value="UniProtKB-KW"/>
</dbReference>
<feature type="domain" description="DNA polymerase III delta subunit-like C-terminal" evidence="8">
    <location>
        <begin position="326"/>
        <end position="441"/>
    </location>
</feature>
<dbReference type="PANTHER" id="PTHR34388">
    <property type="entry name" value="DNA POLYMERASE III SUBUNIT DELTA"/>
    <property type="match status" value="1"/>
</dbReference>
<keyword evidence="3" id="KW-0548">Nucleotidyltransferase</keyword>
<dbReference type="GO" id="GO:0006261">
    <property type="term" value="P:DNA-templated DNA replication"/>
    <property type="evidence" value="ECO:0007669"/>
    <property type="project" value="TreeGrafter"/>
</dbReference>
<comment type="caution">
    <text evidence="9">The sequence shown here is derived from an EMBL/GenBank/DDBJ whole genome shotgun (WGS) entry which is preliminary data.</text>
</comment>
<gene>
    <name evidence="9" type="ORF">A2557_08510</name>
</gene>
<evidence type="ECO:0000256" key="5">
    <source>
        <dbReference type="ARBA" id="ARBA00022932"/>
    </source>
</evidence>
<dbReference type="Gene3D" id="1.20.272.10">
    <property type="match status" value="1"/>
</dbReference>
<proteinExistence type="inferred from homology"/>
<reference evidence="9 10" key="1">
    <citation type="journal article" date="2016" name="Nat. Commun.">
        <title>Thousands of microbial genomes shed light on interconnected biogeochemical processes in an aquifer system.</title>
        <authorList>
            <person name="Anantharaman K."/>
            <person name="Brown C.T."/>
            <person name="Hug L.A."/>
            <person name="Sharon I."/>
            <person name="Castelle C.J."/>
            <person name="Probst A.J."/>
            <person name="Thomas B.C."/>
            <person name="Singh A."/>
            <person name="Wilkins M.J."/>
            <person name="Karaoz U."/>
            <person name="Brodie E.L."/>
            <person name="Williams K.H."/>
            <person name="Hubbard S.S."/>
            <person name="Banfield J.F."/>
        </authorList>
    </citation>
    <scope>NUCLEOTIDE SEQUENCE [LARGE SCALE GENOMIC DNA]</scope>
</reference>
<keyword evidence="2" id="KW-0808">Transferase</keyword>
<dbReference type="InterPro" id="IPR005790">
    <property type="entry name" value="DNA_polIII_delta"/>
</dbReference>
<dbReference type="GO" id="GO:0009360">
    <property type="term" value="C:DNA polymerase III complex"/>
    <property type="evidence" value="ECO:0007669"/>
    <property type="project" value="TreeGrafter"/>
</dbReference>
<evidence type="ECO:0000313" key="9">
    <source>
        <dbReference type="EMBL" id="OGH05003.1"/>
    </source>
</evidence>
<accession>A0A1F6H3R1</accession>
<keyword evidence="4" id="KW-0235">DNA replication</keyword>
<dbReference type="Gene3D" id="1.10.8.60">
    <property type="match status" value="1"/>
</dbReference>
<dbReference type="InterPro" id="IPR027417">
    <property type="entry name" value="P-loop_NTPase"/>
</dbReference>
<evidence type="ECO:0000313" key="10">
    <source>
        <dbReference type="Proteomes" id="UP000177583"/>
    </source>
</evidence>
<dbReference type="InterPro" id="IPR008921">
    <property type="entry name" value="DNA_pol3_clamp-load_cplx_C"/>
</dbReference>
<dbReference type="PANTHER" id="PTHR34388:SF1">
    <property type="entry name" value="DNA POLYMERASE III SUBUNIT DELTA"/>
    <property type="match status" value="1"/>
</dbReference>
<dbReference type="GO" id="GO:0003677">
    <property type="term" value="F:DNA binding"/>
    <property type="evidence" value="ECO:0007669"/>
    <property type="project" value="InterPro"/>
</dbReference>
<dbReference type="InterPro" id="IPR048466">
    <property type="entry name" value="DNA_pol3_delta-like_C"/>
</dbReference>
<dbReference type="EC" id="2.7.7.7" evidence="1"/>
<evidence type="ECO:0000256" key="6">
    <source>
        <dbReference type="ARBA" id="ARBA00034754"/>
    </source>
</evidence>
<evidence type="ECO:0000256" key="7">
    <source>
        <dbReference type="ARBA" id="ARBA00049244"/>
    </source>
</evidence>
<dbReference type="EMBL" id="MFNF01000001">
    <property type="protein sequence ID" value="OGH05003.1"/>
    <property type="molecule type" value="Genomic_DNA"/>
</dbReference>
<dbReference type="SUPFAM" id="SSF48019">
    <property type="entry name" value="post-AAA+ oligomerization domain-like"/>
    <property type="match status" value="1"/>
</dbReference>
<name>A0A1F6H3R1_9PROT</name>
<dbReference type="AlphaFoldDB" id="A0A1F6H3R1"/>
<comment type="catalytic activity">
    <reaction evidence="7">
        <text>DNA(n) + a 2'-deoxyribonucleoside 5'-triphosphate = DNA(n+1) + diphosphate</text>
        <dbReference type="Rhea" id="RHEA:22508"/>
        <dbReference type="Rhea" id="RHEA-COMP:17339"/>
        <dbReference type="Rhea" id="RHEA-COMP:17340"/>
        <dbReference type="ChEBI" id="CHEBI:33019"/>
        <dbReference type="ChEBI" id="CHEBI:61560"/>
        <dbReference type="ChEBI" id="CHEBI:173112"/>
        <dbReference type="EC" id="2.7.7.7"/>
    </reaction>
</comment>
<keyword evidence="5" id="KW-0239">DNA-directed DNA polymerase</keyword>
<dbReference type="Proteomes" id="UP000177583">
    <property type="component" value="Unassembled WGS sequence"/>
</dbReference>
<protein>
    <recommendedName>
        <fullName evidence="1">DNA-directed DNA polymerase</fullName>
        <ecNumber evidence="1">2.7.7.7</ecNumber>
    </recommendedName>
</protein>
<evidence type="ECO:0000256" key="3">
    <source>
        <dbReference type="ARBA" id="ARBA00022695"/>
    </source>
</evidence>
<dbReference type="Gene3D" id="3.40.50.300">
    <property type="entry name" value="P-loop containing nucleotide triphosphate hydrolases"/>
    <property type="match status" value="1"/>
</dbReference>
<evidence type="ECO:0000256" key="4">
    <source>
        <dbReference type="ARBA" id="ARBA00022705"/>
    </source>
</evidence>
<organism evidence="9 10">
    <name type="scientific">Candidatus Lambdaproteobacteria bacterium RIFOXYD2_FULL_56_26</name>
    <dbReference type="NCBI Taxonomy" id="1817773"/>
    <lineage>
        <taxon>Bacteria</taxon>
        <taxon>Pseudomonadati</taxon>
        <taxon>Pseudomonadota</taxon>
        <taxon>Candidatus Lambdaproteobacteria</taxon>
    </lineage>
</organism>
<evidence type="ECO:0000259" key="8">
    <source>
        <dbReference type="Pfam" id="PF21694"/>
    </source>
</evidence>
<dbReference type="NCBIfam" id="TIGR01128">
    <property type="entry name" value="holA"/>
    <property type="match status" value="1"/>
</dbReference>
<sequence length="462" mass="52134">MNSPMILFFGNQDLEIEEKVKLAVRTFLAGKPAEDRLFAFDCSDFLKADQQTAKTRLQEFRNAVETVSFFQSDKLILVKHLEKLPKKKSPLEKIEKELAAVHLFKLPWEGQNAWFDADSLTQRPQGHNHSTAKQLLANLAPLEDGRVYLEIARPWADKLIWLQQGQGAESMPVPLFLEKKLKTKVTFEPPTVPLAPEEGSPHGFLRALCDFLADPPEGVSFLLCANLKKEEELPKELLKVIQAKGKIQKLTVAYDDFRPLNWVIGRAREKRLVFTEATADRLIEITGADFAALDQELEKLAVRLGPEAQPTAADLSHNAGHSKKFSVFLVGNFLADRDLKNALEAMESLLEESSDEAVPLLGLITYQFRKLLKVRLLMEAGLSERAIGERLGYKPWQLKDLIPQAGRFSVLELENLMIELSERDLWVKYAGKEAKRLLADLAFLVCRGRLAPAQPLLAHWTP</sequence>